<evidence type="ECO:0000313" key="2">
    <source>
        <dbReference type="Proteomes" id="UP001304298"/>
    </source>
</evidence>
<gene>
    <name evidence="1" type="ORF">VA596_47110</name>
</gene>
<comment type="caution">
    <text evidence="1">The sequence shown here is derived from an EMBL/GenBank/DDBJ whole genome shotgun (WGS) entry which is preliminary data.</text>
</comment>
<dbReference type="Proteomes" id="UP001304298">
    <property type="component" value="Unassembled WGS sequence"/>
</dbReference>
<reference evidence="1 2" key="1">
    <citation type="submission" date="2023-12" db="EMBL/GenBank/DDBJ databases">
        <title>Amycolatopsis sp. V23-08.</title>
        <authorList>
            <person name="Somphong A."/>
        </authorList>
    </citation>
    <scope>NUCLEOTIDE SEQUENCE [LARGE SCALE GENOMIC DNA]</scope>
    <source>
        <strain evidence="1 2">V23-08</strain>
    </source>
</reference>
<protein>
    <submittedName>
        <fullName evidence="1">Uncharacterized protein</fullName>
    </submittedName>
</protein>
<proteinExistence type="predicted"/>
<organism evidence="1 2">
    <name type="scientific">Amycolatopsis heterodermiae</name>
    <dbReference type="NCBI Taxonomy" id="3110235"/>
    <lineage>
        <taxon>Bacteria</taxon>
        <taxon>Bacillati</taxon>
        <taxon>Actinomycetota</taxon>
        <taxon>Actinomycetes</taxon>
        <taxon>Pseudonocardiales</taxon>
        <taxon>Pseudonocardiaceae</taxon>
        <taxon>Amycolatopsis</taxon>
    </lineage>
</organism>
<keyword evidence="2" id="KW-1185">Reference proteome</keyword>
<name>A0ABU5RLK0_9PSEU</name>
<evidence type="ECO:0000313" key="1">
    <source>
        <dbReference type="EMBL" id="MEA5367168.1"/>
    </source>
</evidence>
<accession>A0ABU5RLK0</accession>
<dbReference type="RefSeq" id="WP_323336948.1">
    <property type="nucleotide sequence ID" value="NZ_JAYFSI010000020.1"/>
</dbReference>
<dbReference type="EMBL" id="JAYFSI010000020">
    <property type="protein sequence ID" value="MEA5367168.1"/>
    <property type="molecule type" value="Genomic_DNA"/>
</dbReference>
<sequence length="295" mass="32567">MADVTGWSGLLQVVAIGDGMRWAINARLPLGQQLPTGYRLYAAPCDQQPDVTVAASVTAEQFFDSFRQALLQWRRRAELPTTWRDDPAVASWWRCANPFAPEPEHPDADSGTVEVDRLRREVEEVRRSLSIEQRARIEAERRHAVDLAELEKLRVELAALVHGAGLAAENAMLHQLNARQAAALTEVEAELHGALRRTTHLLTHMPQTPASPAAVQDDDVPQFPTFVDLLAAAKIAFPNLVVTADPAPAAALDEHEKAELCRQSWGDGRSRTITRYCGLRDSPLRTGPSRTLSVL</sequence>